<dbReference type="InterPro" id="IPR036390">
    <property type="entry name" value="WH_DNA-bd_sf"/>
</dbReference>
<dbReference type="Proteomes" id="UP000014411">
    <property type="component" value="Unassembled WGS sequence"/>
</dbReference>
<dbReference type="InterPro" id="IPR000944">
    <property type="entry name" value="Tscrpt_reg_Rrf2"/>
</dbReference>
<dbReference type="HOGENOM" id="CLU_2755079_0_0_5"/>
<dbReference type="STRING" id="990285.RGCCGE502_19825"/>
<evidence type="ECO:0000313" key="1">
    <source>
        <dbReference type="EMBL" id="EPE96433.1"/>
    </source>
</evidence>
<dbReference type="RefSeq" id="WP_016555938.1">
    <property type="nucleotide sequence ID" value="NZ_AEYE02000024.1"/>
</dbReference>
<dbReference type="EMBL" id="AEYE02000024">
    <property type="protein sequence ID" value="EPE96433.1"/>
    <property type="molecule type" value="Genomic_DNA"/>
</dbReference>
<accession>S3IAZ1</accession>
<dbReference type="SUPFAM" id="SSF46785">
    <property type="entry name" value="Winged helix' DNA-binding domain"/>
    <property type="match status" value="1"/>
</dbReference>
<reference evidence="1 2" key="1">
    <citation type="journal article" date="2012" name="J. Bacteriol.">
        <title>Genome sequence of Rhizobium grahamii CCGE502, a broad-host-range symbiont with low nodulation competitiveness in Phaseolus vulgaris.</title>
        <authorList>
            <person name="Althabegoiti M.J."/>
            <person name="Lozano L."/>
            <person name="Torres-Tejerizo G."/>
            <person name="Ormeno-Orrillo E."/>
            <person name="Rogel M.A."/>
            <person name="Gonzalez V."/>
            <person name="Martinez-Romero E."/>
        </authorList>
    </citation>
    <scope>NUCLEOTIDE SEQUENCE [LARGE SCALE GENOMIC DNA]</scope>
    <source>
        <strain evidence="1 2">CCGE 502</strain>
    </source>
</reference>
<evidence type="ECO:0000313" key="2">
    <source>
        <dbReference type="Proteomes" id="UP000014411"/>
    </source>
</evidence>
<dbReference type="AlphaFoldDB" id="S3IAZ1"/>
<comment type="caution">
    <text evidence="1">The sequence shown here is derived from an EMBL/GenBank/DDBJ whole genome shotgun (WGS) entry which is preliminary data.</text>
</comment>
<dbReference type="Gene3D" id="1.10.10.10">
    <property type="entry name" value="Winged helix-like DNA-binding domain superfamily/Winged helix DNA-binding domain"/>
    <property type="match status" value="1"/>
</dbReference>
<organism evidence="1 2">
    <name type="scientific">Rhizobium grahamii CCGE 502</name>
    <dbReference type="NCBI Taxonomy" id="990285"/>
    <lineage>
        <taxon>Bacteria</taxon>
        <taxon>Pseudomonadati</taxon>
        <taxon>Pseudomonadota</taxon>
        <taxon>Alphaproteobacteria</taxon>
        <taxon>Hyphomicrobiales</taxon>
        <taxon>Rhizobiaceae</taxon>
        <taxon>Rhizobium/Agrobacterium group</taxon>
        <taxon>Rhizobium</taxon>
    </lineage>
</organism>
<sequence length="70" mass="8014">MRLTTYTDYAIRVLVYLGAPEGELCSIREIATAFAISQSHVMKVVQDLSAPGFYHCDSWQRRWHPNDQIG</sequence>
<proteinExistence type="predicted"/>
<keyword evidence="2" id="KW-1185">Reference proteome</keyword>
<protein>
    <submittedName>
        <fullName evidence="1">BadM/Rrf2 family transcriptional regulator</fullName>
    </submittedName>
</protein>
<gene>
    <name evidence="1" type="ORF">RGCCGE502_19825</name>
</gene>
<dbReference type="Pfam" id="PF02082">
    <property type="entry name" value="Rrf2"/>
    <property type="match status" value="1"/>
</dbReference>
<dbReference type="PROSITE" id="PS51197">
    <property type="entry name" value="HTH_RRF2_2"/>
    <property type="match status" value="1"/>
</dbReference>
<name>S3IAZ1_9HYPH</name>
<dbReference type="eggNOG" id="COG1959">
    <property type="taxonomic scope" value="Bacteria"/>
</dbReference>
<dbReference type="InterPro" id="IPR036388">
    <property type="entry name" value="WH-like_DNA-bd_sf"/>
</dbReference>